<proteinExistence type="predicted"/>
<dbReference type="Gene3D" id="1.10.287.40">
    <property type="entry name" value="Serine-tRNA synthetase, tRNA binding domain"/>
    <property type="match status" value="1"/>
</dbReference>
<feature type="non-terminal residue" evidence="2">
    <location>
        <position position="59"/>
    </location>
</feature>
<gene>
    <name evidence="2" type="ORF">CEG18_29435</name>
</gene>
<protein>
    <recommendedName>
        <fullName evidence="1">Serine-tRNA synthetase type1 N-terminal domain-containing protein</fullName>
    </recommendedName>
</protein>
<dbReference type="InterPro" id="IPR042103">
    <property type="entry name" value="SerRS_1_N_sf"/>
</dbReference>
<dbReference type="Proteomes" id="UP000198145">
    <property type="component" value="Unassembled WGS sequence"/>
</dbReference>
<dbReference type="Pfam" id="PF02403">
    <property type="entry name" value="Seryl_tRNA_N"/>
    <property type="match status" value="1"/>
</dbReference>
<comment type="caution">
    <text evidence="2">The sequence shown here is derived from an EMBL/GenBank/DDBJ whole genome shotgun (WGS) entry which is preliminary data.</text>
</comment>
<reference evidence="2 3" key="1">
    <citation type="submission" date="2017-06" db="EMBL/GenBank/DDBJ databases">
        <title>Draft genome of Pseudomonas nitroreducens DF05.</title>
        <authorList>
            <person name="Iyer R."/>
        </authorList>
    </citation>
    <scope>NUCLEOTIDE SEQUENCE [LARGE SCALE GENOMIC DNA]</scope>
    <source>
        <strain evidence="2 3">DF05</strain>
    </source>
</reference>
<dbReference type="InterPro" id="IPR015866">
    <property type="entry name" value="Ser-tRNA-synth_1_N"/>
</dbReference>
<feature type="domain" description="Serine-tRNA synthetase type1 N-terminal" evidence="1">
    <location>
        <begin position="1"/>
        <end position="59"/>
    </location>
</feature>
<dbReference type="SUPFAM" id="SSF46589">
    <property type="entry name" value="tRNA-binding arm"/>
    <property type="match status" value="1"/>
</dbReference>
<evidence type="ECO:0000259" key="1">
    <source>
        <dbReference type="Pfam" id="PF02403"/>
    </source>
</evidence>
<organism evidence="2 3">
    <name type="scientific">Pseudomonas nitroreducens</name>
    <dbReference type="NCBI Taxonomy" id="46680"/>
    <lineage>
        <taxon>Bacteria</taxon>
        <taxon>Pseudomonadati</taxon>
        <taxon>Pseudomonadota</taxon>
        <taxon>Gammaproteobacteria</taxon>
        <taxon>Pseudomonadales</taxon>
        <taxon>Pseudomonadaceae</taxon>
        <taxon>Pseudomonas</taxon>
    </lineage>
</organism>
<accession>A0A246F2T5</accession>
<sequence length="59" mass="6912">MLDILLLRKDLDTAIARLETRKKPQAFLNVEAFQALESERKTLQTRTEELQAQRNQLSK</sequence>
<dbReference type="InterPro" id="IPR010978">
    <property type="entry name" value="tRNA-bd_arm"/>
</dbReference>
<dbReference type="AlphaFoldDB" id="A0A246F2T5"/>
<evidence type="ECO:0000313" key="3">
    <source>
        <dbReference type="Proteomes" id="UP000198145"/>
    </source>
</evidence>
<evidence type="ECO:0000313" key="2">
    <source>
        <dbReference type="EMBL" id="OWP37138.1"/>
    </source>
</evidence>
<dbReference type="EMBL" id="NJBA01000122">
    <property type="protein sequence ID" value="OWP37138.1"/>
    <property type="molecule type" value="Genomic_DNA"/>
</dbReference>
<dbReference type="GO" id="GO:0000166">
    <property type="term" value="F:nucleotide binding"/>
    <property type="evidence" value="ECO:0007669"/>
    <property type="project" value="InterPro"/>
</dbReference>
<name>A0A246F2T5_PSENT</name>